<evidence type="ECO:0000256" key="4">
    <source>
        <dbReference type="ARBA" id="ARBA00022989"/>
    </source>
</evidence>
<evidence type="ECO:0000313" key="8">
    <source>
        <dbReference type="Proteomes" id="UP001408789"/>
    </source>
</evidence>
<dbReference type="Pfam" id="PF01554">
    <property type="entry name" value="MatE"/>
    <property type="match status" value="2"/>
</dbReference>
<evidence type="ECO:0000256" key="2">
    <source>
        <dbReference type="ARBA" id="ARBA00010199"/>
    </source>
</evidence>
<feature type="transmembrane region" description="Helical" evidence="6">
    <location>
        <begin position="200"/>
        <end position="224"/>
    </location>
</feature>
<feature type="transmembrane region" description="Helical" evidence="6">
    <location>
        <begin position="144"/>
        <end position="162"/>
    </location>
</feature>
<dbReference type="Proteomes" id="UP001408789">
    <property type="component" value="Unassembled WGS sequence"/>
</dbReference>
<dbReference type="GO" id="GO:1990961">
    <property type="term" value="P:xenobiotic detoxification by transmembrane export across the plasma membrane"/>
    <property type="evidence" value="ECO:0007669"/>
    <property type="project" value="InterPro"/>
</dbReference>
<name>A0AAP0GZN6_9ASTR</name>
<dbReference type="EMBL" id="JBCNJP010000015">
    <property type="protein sequence ID" value="KAK9066929.1"/>
    <property type="molecule type" value="Genomic_DNA"/>
</dbReference>
<comment type="subcellular location">
    <subcellularLocation>
        <location evidence="1">Membrane</location>
        <topology evidence="1">Multi-pass membrane protein</topology>
    </subcellularLocation>
</comment>
<dbReference type="InterPro" id="IPR045069">
    <property type="entry name" value="MATE_euk"/>
</dbReference>
<dbReference type="CDD" id="cd13132">
    <property type="entry name" value="MATE_eukaryotic"/>
    <property type="match status" value="1"/>
</dbReference>
<keyword evidence="4 6" id="KW-1133">Transmembrane helix</keyword>
<evidence type="ECO:0000256" key="1">
    <source>
        <dbReference type="ARBA" id="ARBA00004141"/>
    </source>
</evidence>
<feature type="transmembrane region" description="Helical" evidence="6">
    <location>
        <begin position="348"/>
        <end position="378"/>
    </location>
</feature>
<keyword evidence="8" id="KW-1185">Reference proteome</keyword>
<reference evidence="7 8" key="1">
    <citation type="submission" date="2024-04" db="EMBL/GenBank/DDBJ databases">
        <title>The reference genome of an endangered Asteraceae, Deinandra increscens subsp. villosa, native to the Central Coast of California.</title>
        <authorList>
            <person name="Guilliams M."/>
            <person name="Hasenstab-Lehman K."/>
            <person name="Meyer R."/>
            <person name="Mcevoy S."/>
        </authorList>
    </citation>
    <scope>NUCLEOTIDE SEQUENCE [LARGE SCALE GENOMIC DNA]</scope>
    <source>
        <tissue evidence="7">Leaf</tissue>
    </source>
</reference>
<feature type="transmembrane region" description="Helical" evidence="6">
    <location>
        <begin position="245"/>
        <end position="263"/>
    </location>
</feature>
<dbReference type="NCBIfam" id="TIGR00797">
    <property type="entry name" value="matE"/>
    <property type="match status" value="1"/>
</dbReference>
<dbReference type="GO" id="GO:0042910">
    <property type="term" value="F:xenobiotic transmembrane transporter activity"/>
    <property type="evidence" value="ECO:0007669"/>
    <property type="project" value="InterPro"/>
</dbReference>
<feature type="transmembrane region" description="Helical" evidence="6">
    <location>
        <begin position="174"/>
        <end position="194"/>
    </location>
</feature>
<dbReference type="PANTHER" id="PTHR11206">
    <property type="entry name" value="MULTIDRUG RESISTANCE PROTEIN"/>
    <property type="match status" value="1"/>
</dbReference>
<feature type="transmembrane region" description="Helical" evidence="6">
    <location>
        <begin position="449"/>
        <end position="468"/>
    </location>
</feature>
<keyword evidence="5 6" id="KW-0472">Membrane</keyword>
<dbReference type="GO" id="GO:0015297">
    <property type="term" value="F:antiporter activity"/>
    <property type="evidence" value="ECO:0007669"/>
    <property type="project" value="InterPro"/>
</dbReference>
<comment type="caution">
    <text evidence="7">The sequence shown here is derived from an EMBL/GenBank/DDBJ whole genome shotgun (WGS) entry which is preliminary data.</text>
</comment>
<dbReference type="GO" id="GO:0016020">
    <property type="term" value="C:membrane"/>
    <property type="evidence" value="ECO:0007669"/>
    <property type="project" value="UniProtKB-SubCell"/>
</dbReference>
<evidence type="ECO:0000256" key="3">
    <source>
        <dbReference type="ARBA" id="ARBA00022692"/>
    </source>
</evidence>
<feature type="transmembrane region" description="Helical" evidence="6">
    <location>
        <begin position="101"/>
        <end position="124"/>
    </location>
</feature>
<accession>A0AAP0GZN6</accession>
<protein>
    <recommendedName>
        <fullName evidence="6">Protein DETOXIFICATION</fullName>
    </recommendedName>
    <alternativeName>
        <fullName evidence="6">Multidrug and toxic compound extrusion protein</fullName>
    </alternativeName>
</protein>
<gene>
    <name evidence="7" type="ORF">SSX86_014253</name>
</gene>
<feature type="transmembrane region" description="Helical" evidence="6">
    <location>
        <begin position="390"/>
        <end position="410"/>
    </location>
</feature>
<dbReference type="AlphaFoldDB" id="A0AAP0GZN6"/>
<comment type="similarity">
    <text evidence="2 6">Belongs to the multi antimicrobial extrusion (MATE) (TC 2.A.66.1) family.</text>
</comment>
<keyword evidence="3 6" id="KW-0812">Transmembrane</keyword>
<evidence type="ECO:0000313" key="7">
    <source>
        <dbReference type="EMBL" id="KAK9066929.1"/>
    </source>
</evidence>
<evidence type="ECO:0000256" key="6">
    <source>
        <dbReference type="RuleBase" id="RU004914"/>
    </source>
</evidence>
<feature type="transmembrane region" description="Helical" evidence="6">
    <location>
        <begin position="58"/>
        <end position="80"/>
    </location>
</feature>
<feature type="transmembrane region" description="Helical" evidence="6">
    <location>
        <begin position="422"/>
        <end position="443"/>
    </location>
</feature>
<sequence length="498" mass="54489">MDEEEGLLEQRRRWGGVLAEEVKRSCYIALPMVVVMVSQNLLRVASMSMVGHLGELELAGSAVATSLSNVTGFSLLFGMASALETLCGQAYGAKQYHKLGAYTYGAMISLTLVCVPISILWVHVDKLLILIGQDPLISEKARKFSVWLIPTLFPYSILQLFTRYLLSQSLIFPMLWSSVVVLVLHVPICWALVFKLGFGAAGAALAIGISYTLNVIFLGFYLYYSEACEKTRITFSVSGFKSSREFIHFAIPSAVMICLEWWSYEIVALLSGLLPNPQLETSVLSICLTVSALHYYIPYSFGAAARFALNPFDVSRHRVSQTNNMLFCSTRVSNELGAGNPQAAKTALLAITGLGAVEVVIAVTTLFCSRSILGYAFGNEQELVNYVKDITLLLCFTIFADTIQAILSGVARGSGWQHIGAYINLGSYYLVGVPMALVLGFVVNLKGKGLWSGLVVGSIVQCILLTLISCSTNWEKQRENGYLCGRLWIRNDASTKCA</sequence>
<organism evidence="7 8">
    <name type="scientific">Deinandra increscens subsp. villosa</name>
    <dbReference type="NCBI Taxonomy" id="3103831"/>
    <lineage>
        <taxon>Eukaryota</taxon>
        <taxon>Viridiplantae</taxon>
        <taxon>Streptophyta</taxon>
        <taxon>Embryophyta</taxon>
        <taxon>Tracheophyta</taxon>
        <taxon>Spermatophyta</taxon>
        <taxon>Magnoliopsida</taxon>
        <taxon>eudicotyledons</taxon>
        <taxon>Gunneridae</taxon>
        <taxon>Pentapetalae</taxon>
        <taxon>asterids</taxon>
        <taxon>campanulids</taxon>
        <taxon>Asterales</taxon>
        <taxon>Asteraceae</taxon>
        <taxon>Asteroideae</taxon>
        <taxon>Heliantheae alliance</taxon>
        <taxon>Madieae</taxon>
        <taxon>Madiinae</taxon>
        <taxon>Deinandra</taxon>
    </lineage>
</organism>
<proteinExistence type="inferred from homology"/>
<evidence type="ECO:0000256" key="5">
    <source>
        <dbReference type="ARBA" id="ARBA00023136"/>
    </source>
</evidence>
<feature type="transmembrane region" description="Helical" evidence="6">
    <location>
        <begin position="283"/>
        <end position="309"/>
    </location>
</feature>
<dbReference type="InterPro" id="IPR002528">
    <property type="entry name" value="MATE_fam"/>
</dbReference>